<evidence type="ECO:0000256" key="3">
    <source>
        <dbReference type="ARBA" id="ARBA00014595"/>
    </source>
</evidence>
<name>A0AAV7UNM5_PLEWA</name>
<sequence>MANAFLWRITACIQKYRSGLLAASCAGLFGANISYHVFPKETFQTVYQSWSKSEPAELSRKLHDVFQEVLKDTGVKSAEKYTAFAAFGFHPVSAGMPWLPSGSLVGIPANFSNQGDDGEGIVNRTVMLNGKVVDWDSKDGAALRDALSLSEEAKKFALAREIVYAKDHSPLIHATVAPFCLFGTCLSGVAIKQLLGLYSGPLLLRGFFNLAGMTVGLVGYFFTYDAINQWLDYKSDKTAATISKDYAEGGVEFYNKMLARNRTLRHLMGKQGEEMYAASGNLFPRYWFRLKHAPYTSRRDLIVNIVKANEAHGCTSSSAL</sequence>
<accession>A0AAV7UNM5</accession>
<proteinExistence type="inferred from homology"/>
<keyword evidence="6" id="KW-1185">Reference proteome</keyword>
<dbReference type="AlphaFoldDB" id="A0AAV7UNM5"/>
<feature type="transmembrane region" description="Helical" evidence="4">
    <location>
        <begin position="171"/>
        <end position="190"/>
    </location>
</feature>
<gene>
    <name evidence="5" type="ORF">NDU88_007100</name>
</gene>
<dbReference type="Proteomes" id="UP001066276">
    <property type="component" value="Chromosome 3_1"/>
</dbReference>
<keyword evidence="4" id="KW-0472">Membrane</keyword>
<dbReference type="GO" id="GO:0016020">
    <property type="term" value="C:membrane"/>
    <property type="evidence" value="ECO:0007669"/>
    <property type="project" value="TreeGrafter"/>
</dbReference>
<keyword evidence="4" id="KW-0812">Transmembrane</keyword>
<dbReference type="EMBL" id="JANPWB010000005">
    <property type="protein sequence ID" value="KAJ1190362.1"/>
    <property type="molecule type" value="Genomic_DNA"/>
</dbReference>
<evidence type="ECO:0000256" key="2">
    <source>
        <dbReference type="ARBA" id="ARBA00005794"/>
    </source>
</evidence>
<comment type="similarity">
    <text evidence="2">Belongs to the TMEM177 family.</text>
</comment>
<evidence type="ECO:0000313" key="6">
    <source>
        <dbReference type="Proteomes" id="UP001066276"/>
    </source>
</evidence>
<reference evidence="5" key="1">
    <citation type="journal article" date="2022" name="bioRxiv">
        <title>Sequencing and chromosome-scale assembly of the giantPleurodeles waltlgenome.</title>
        <authorList>
            <person name="Brown T."/>
            <person name="Elewa A."/>
            <person name="Iarovenko S."/>
            <person name="Subramanian E."/>
            <person name="Araus A.J."/>
            <person name="Petzold A."/>
            <person name="Susuki M."/>
            <person name="Suzuki K.-i.T."/>
            <person name="Hayashi T."/>
            <person name="Toyoda A."/>
            <person name="Oliveira C."/>
            <person name="Osipova E."/>
            <person name="Leigh N.D."/>
            <person name="Simon A."/>
            <person name="Yun M.H."/>
        </authorList>
    </citation>
    <scope>NUCLEOTIDE SEQUENCE</scope>
    <source>
        <strain evidence="5">20211129_DDA</strain>
        <tissue evidence="5">Liver</tissue>
    </source>
</reference>
<dbReference type="PANTHER" id="PTHR21824:SF4">
    <property type="entry name" value="TRANSMEMBRANE PROTEIN 177"/>
    <property type="match status" value="1"/>
</dbReference>
<evidence type="ECO:0000256" key="1">
    <source>
        <dbReference type="ARBA" id="ARBA00003998"/>
    </source>
</evidence>
<comment type="caution">
    <text evidence="5">The sequence shown here is derived from an EMBL/GenBank/DDBJ whole genome shotgun (WGS) entry which is preliminary data.</text>
</comment>
<organism evidence="5 6">
    <name type="scientific">Pleurodeles waltl</name>
    <name type="common">Iberian ribbed newt</name>
    <dbReference type="NCBI Taxonomy" id="8319"/>
    <lineage>
        <taxon>Eukaryota</taxon>
        <taxon>Metazoa</taxon>
        <taxon>Chordata</taxon>
        <taxon>Craniata</taxon>
        <taxon>Vertebrata</taxon>
        <taxon>Euteleostomi</taxon>
        <taxon>Amphibia</taxon>
        <taxon>Batrachia</taxon>
        <taxon>Caudata</taxon>
        <taxon>Salamandroidea</taxon>
        <taxon>Salamandridae</taxon>
        <taxon>Pleurodelinae</taxon>
        <taxon>Pleurodeles</taxon>
    </lineage>
</organism>
<evidence type="ECO:0000256" key="4">
    <source>
        <dbReference type="SAM" id="Phobius"/>
    </source>
</evidence>
<dbReference type="InterPro" id="IPR026620">
    <property type="entry name" value="TMEM177"/>
</dbReference>
<feature type="transmembrane region" description="Helical" evidence="4">
    <location>
        <begin position="202"/>
        <end position="222"/>
    </location>
</feature>
<protein>
    <recommendedName>
        <fullName evidence="3">Transmembrane protein 177</fullName>
    </recommendedName>
</protein>
<dbReference type="PANTHER" id="PTHR21824">
    <property type="entry name" value="TRANSMEMBRANE PROTEIN 177"/>
    <property type="match status" value="1"/>
</dbReference>
<comment type="function">
    <text evidence="1">Plays a role in the early steps of cytochrome c oxidase subunit II (MT-CO2/COX2) maturation and is required for the stabilization of COX20 and the newly synthesized MT-CO2/COX2 protein.</text>
</comment>
<keyword evidence="4" id="KW-1133">Transmembrane helix</keyword>
<evidence type="ECO:0000313" key="5">
    <source>
        <dbReference type="EMBL" id="KAJ1190362.1"/>
    </source>
</evidence>